<name>A0A1B6KEN8_9HEMI</name>
<comment type="similarity">
    <text evidence="1">Belongs to the SAPAP family.</text>
</comment>
<protein>
    <submittedName>
        <fullName evidence="2">Uncharacterized protein</fullName>
    </submittedName>
</protein>
<dbReference type="GO" id="GO:0023052">
    <property type="term" value="P:signaling"/>
    <property type="evidence" value="ECO:0007669"/>
    <property type="project" value="InterPro"/>
</dbReference>
<dbReference type="GO" id="GO:0051382">
    <property type="term" value="P:kinetochore assembly"/>
    <property type="evidence" value="ECO:0007669"/>
    <property type="project" value="TreeGrafter"/>
</dbReference>
<dbReference type="GO" id="GO:0007346">
    <property type="term" value="P:regulation of mitotic cell cycle"/>
    <property type="evidence" value="ECO:0007669"/>
    <property type="project" value="TreeGrafter"/>
</dbReference>
<organism evidence="2">
    <name type="scientific">Graphocephala atropunctata</name>
    <dbReference type="NCBI Taxonomy" id="36148"/>
    <lineage>
        <taxon>Eukaryota</taxon>
        <taxon>Metazoa</taxon>
        <taxon>Ecdysozoa</taxon>
        <taxon>Arthropoda</taxon>
        <taxon>Hexapoda</taxon>
        <taxon>Insecta</taxon>
        <taxon>Pterygota</taxon>
        <taxon>Neoptera</taxon>
        <taxon>Paraneoptera</taxon>
        <taxon>Hemiptera</taxon>
        <taxon>Auchenorrhyncha</taxon>
        <taxon>Membracoidea</taxon>
        <taxon>Cicadellidae</taxon>
        <taxon>Cicadellinae</taxon>
        <taxon>Cicadellini</taxon>
        <taxon>Graphocephala</taxon>
    </lineage>
</organism>
<evidence type="ECO:0000256" key="1">
    <source>
        <dbReference type="ARBA" id="ARBA00008839"/>
    </source>
</evidence>
<dbReference type="GO" id="GO:0008017">
    <property type="term" value="F:microtubule binding"/>
    <property type="evidence" value="ECO:0007669"/>
    <property type="project" value="TreeGrafter"/>
</dbReference>
<dbReference type="GO" id="GO:0007059">
    <property type="term" value="P:chromosome segregation"/>
    <property type="evidence" value="ECO:0007669"/>
    <property type="project" value="TreeGrafter"/>
</dbReference>
<dbReference type="GO" id="GO:0005737">
    <property type="term" value="C:cytoplasm"/>
    <property type="evidence" value="ECO:0007669"/>
    <property type="project" value="TreeGrafter"/>
</dbReference>
<dbReference type="AlphaFoldDB" id="A0A1B6KEN8"/>
<dbReference type="InterPro" id="IPR005026">
    <property type="entry name" value="SAPAP"/>
</dbReference>
<sequence length="227" mass="25798">MDHKKFYKLKNTKKIDRDKINISRKSRRSEHFNALRNLAEDSTIEGESIKDKEAQQDKTVNRMEVLTRFKLQKEAIKKALRANNKIRPPFIVGIPHHGSSPVLKQLSNSVKLPGKGQPGRITRSRANAANTSPVRVFPFDGRKTETPAVLKRPTKKTLKISKHISRLNSESSRLSDLANKWARIALLQDLPLPQDVTGEIDSLVGQTRLLTKDKFNQFRGLIGEFET</sequence>
<dbReference type="GO" id="GO:0031616">
    <property type="term" value="C:spindle pole centrosome"/>
    <property type="evidence" value="ECO:0007669"/>
    <property type="project" value="TreeGrafter"/>
</dbReference>
<dbReference type="PANTHER" id="PTHR12353">
    <property type="entry name" value="DISKS LARGE-ASSOCIATED PROTEIN DAP SAP90/PSD-95-ASSOCIATED PROTEIN"/>
    <property type="match status" value="1"/>
</dbReference>
<reference evidence="2" key="1">
    <citation type="submission" date="2015-11" db="EMBL/GenBank/DDBJ databases">
        <title>De novo transcriptome assembly of four potential Pierce s Disease insect vectors from Arizona vineyards.</title>
        <authorList>
            <person name="Tassone E.E."/>
        </authorList>
    </citation>
    <scope>NUCLEOTIDE SEQUENCE</scope>
</reference>
<dbReference type="EMBL" id="GEBQ01030045">
    <property type="protein sequence ID" value="JAT09932.1"/>
    <property type="molecule type" value="Transcribed_RNA"/>
</dbReference>
<dbReference type="GO" id="GO:0051642">
    <property type="term" value="P:centrosome localization"/>
    <property type="evidence" value="ECO:0007669"/>
    <property type="project" value="TreeGrafter"/>
</dbReference>
<evidence type="ECO:0000313" key="2">
    <source>
        <dbReference type="EMBL" id="JAT09932.1"/>
    </source>
</evidence>
<gene>
    <name evidence="2" type="ORF">g.44428</name>
</gene>
<accession>A0A1B6KEN8</accession>
<dbReference type="GO" id="GO:0005634">
    <property type="term" value="C:nucleus"/>
    <property type="evidence" value="ECO:0007669"/>
    <property type="project" value="TreeGrafter"/>
</dbReference>
<dbReference type="GO" id="GO:0007052">
    <property type="term" value="P:mitotic spindle organization"/>
    <property type="evidence" value="ECO:0007669"/>
    <property type="project" value="TreeGrafter"/>
</dbReference>
<feature type="non-terminal residue" evidence="2">
    <location>
        <position position="227"/>
    </location>
</feature>
<dbReference type="PANTHER" id="PTHR12353:SF1">
    <property type="entry name" value="DISKS LARGE-ASSOCIATED PROTEIN 5"/>
    <property type="match status" value="1"/>
</dbReference>
<proteinExistence type="inferred from homology"/>